<dbReference type="OrthoDB" id="422508at2759"/>
<evidence type="ECO:0000256" key="6">
    <source>
        <dbReference type="SAM" id="MobiDB-lite"/>
    </source>
</evidence>
<evidence type="ECO:0000313" key="11">
    <source>
        <dbReference type="Proteomes" id="UP001152797"/>
    </source>
</evidence>
<feature type="region of interest" description="Disordered" evidence="6">
    <location>
        <begin position="354"/>
        <end position="382"/>
    </location>
</feature>
<keyword evidence="11" id="KW-1185">Reference proteome</keyword>
<feature type="compositionally biased region" description="Basic and acidic residues" evidence="6">
    <location>
        <begin position="922"/>
        <end position="941"/>
    </location>
</feature>
<dbReference type="EMBL" id="CAMXCT020000135">
    <property type="protein sequence ID" value="CAL1127815.1"/>
    <property type="molecule type" value="Genomic_DNA"/>
</dbReference>
<evidence type="ECO:0000256" key="1">
    <source>
        <dbReference type="ARBA" id="ARBA00012513"/>
    </source>
</evidence>
<evidence type="ECO:0000256" key="4">
    <source>
        <dbReference type="ARBA" id="ARBA00023860"/>
    </source>
</evidence>
<dbReference type="PROSITE" id="PS00108">
    <property type="entry name" value="PROTEIN_KINASE_ST"/>
    <property type="match status" value="1"/>
</dbReference>
<dbReference type="PANTHER" id="PTHR11909">
    <property type="entry name" value="CASEIN KINASE-RELATED"/>
    <property type="match status" value="1"/>
</dbReference>
<dbReference type="CDD" id="cd14016">
    <property type="entry name" value="STKc_CK1"/>
    <property type="match status" value="1"/>
</dbReference>
<evidence type="ECO:0000259" key="7">
    <source>
        <dbReference type="PROSITE" id="PS50011"/>
    </source>
</evidence>
<dbReference type="InterPro" id="IPR017441">
    <property type="entry name" value="Protein_kinase_ATP_BS"/>
</dbReference>
<feature type="compositionally biased region" description="Basic residues" evidence="6">
    <location>
        <begin position="943"/>
        <end position="952"/>
    </location>
</feature>
<keyword evidence="10" id="KW-0418">Kinase</keyword>
<feature type="region of interest" description="Disordered" evidence="6">
    <location>
        <begin position="314"/>
        <end position="338"/>
    </location>
</feature>
<evidence type="ECO:0000313" key="8">
    <source>
        <dbReference type="EMBL" id="CAI3974440.1"/>
    </source>
</evidence>
<feature type="binding site" evidence="5">
    <location>
        <position position="49"/>
    </location>
    <ligand>
        <name>ATP</name>
        <dbReference type="ChEBI" id="CHEBI:30616"/>
    </ligand>
</feature>
<feature type="region of interest" description="Disordered" evidence="6">
    <location>
        <begin position="922"/>
        <end position="988"/>
    </location>
</feature>
<feature type="compositionally biased region" description="Basic and acidic residues" evidence="6">
    <location>
        <begin position="409"/>
        <end position="418"/>
    </location>
</feature>
<keyword evidence="3 5" id="KW-0067">ATP-binding</keyword>
<feature type="region of interest" description="Disordered" evidence="6">
    <location>
        <begin position="657"/>
        <end position="685"/>
    </location>
</feature>
<dbReference type="GO" id="GO:0004674">
    <property type="term" value="F:protein serine/threonine kinase activity"/>
    <property type="evidence" value="ECO:0007669"/>
    <property type="project" value="UniProtKB-EC"/>
</dbReference>
<dbReference type="AlphaFoldDB" id="A0A9P1BKQ8"/>
<evidence type="ECO:0000313" key="9">
    <source>
        <dbReference type="EMBL" id="CAL1127815.1"/>
    </source>
</evidence>
<dbReference type="SMART" id="SM00220">
    <property type="entry name" value="S_TKc"/>
    <property type="match status" value="1"/>
</dbReference>
<dbReference type="InterPro" id="IPR000719">
    <property type="entry name" value="Prot_kinase_dom"/>
</dbReference>
<feature type="compositionally biased region" description="Basic and acidic residues" evidence="6">
    <location>
        <begin position="659"/>
        <end position="674"/>
    </location>
</feature>
<name>A0A9P1BKQ8_9DINO</name>
<keyword evidence="2 5" id="KW-0547">Nucleotide-binding</keyword>
<dbReference type="Pfam" id="PF00069">
    <property type="entry name" value="Pkinase"/>
    <property type="match status" value="1"/>
</dbReference>
<dbReference type="GO" id="GO:0005524">
    <property type="term" value="F:ATP binding"/>
    <property type="evidence" value="ECO:0007669"/>
    <property type="project" value="UniProtKB-UniRule"/>
</dbReference>
<feature type="domain" description="Protein kinase" evidence="7">
    <location>
        <begin position="20"/>
        <end position="287"/>
    </location>
</feature>
<dbReference type="InterPro" id="IPR008271">
    <property type="entry name" value="Ser/Thr_kinase_AS"/>
</dbReference>
<dbReference type="Gene3D" id="1.10.510.10">
    <property type="entry name" value="Transferase(Phosphotransferase) domain 1"/>
    <property type="match status" value="1"/>
</dbReference>
<evidence type="ECO:0000313" key="10">
    <source>
        <dbReference type="EMBL" id="CAL4761752.1"/>
    </source>
</evidence>
<dbReference type="EC" id="2.7.11.1" evidence="1"/>
<reference evidence="9" key="2">
    <citation type="submission" date="2024-04" db="EMBL/GenBank/DDBJ databases">
        <authorList>
            <person name="Chen Y."/>
            <person name="Shah S."/>
            <person name="Dougan E. K."/>
            <person name="Thang M."/>
            <person name="Chan C."/>
        </authorList>
    </citation>
    <scope>NUCLEOTIDE SEQUENCE [LARGE SCALE GENOMIC DNA]</scope>
</reference>
<comment type="caution">
    <text evidence="8">The sequence shown here is derived from an EMBL/GenBank/DDBJ whole genome shotgun (WGS) entry which is preliminary data.</text>
</comment>
<feature type="compositionally biased region" description="Polar residues" evidence="6">
    <location>
        <begin position="419"/>
        <end position="428"/>
    </location>
</feature>
<dbReference type="PROSITE" id="PS50011">
    <property type="entry name" value="PROTEIN_KINASE_DOM"/>
    <property type="match status" value="1"/>
</dbReference>
<dbReference type="PROSITE" id="PS00107">
    <property type="entry name" value="PROTEIN_KINASE_ATP"/>
    <property type="match status" value="1"/>
</dbReference>
<feature type="region of interest" description="Disordered" evidence="6">
    <location>
        <begin position="409"/>
        <end position="428"/>
    </location>
</feature>
<evidence type="ECO:0000256" key="3">
    <source>
        <dbReference type="ARBA" id="ARBA00022840"/>
    </source>
</evidence>
<gene>
    <name evidence="8" type="ORF">C1SCF055_LOCUS2839</name>
</gene>
<dbReference type="InterPro" id="IPR050235">
    <property type="entry name" value="CK1_Ser-Thr_kinase"/>
</dbReference>
<keyword evidence="10" id="KW-0808">Transferase</keyword>
<proteinExistence type="predicted"/>
<dbReference type="InterPro" id="IPR011009">
    <property type="entry name" value="Kinase-like_dom_sf"/>
</dbReference>
<evidence type="ECO:0000256" key="5">
    <source>
        <dbReference type="PROSITE-ProRule" id="PRU10141"/>
    </source>
</evidence>
<dbReference type="SUPFAM" id="SSF56112">
    <property type="entry name" value="Protein kinase-like (PK-like)"/>
    <property type="match status" value="1"/>
</dbReference>
<dbReference type="EMBL" id="CAMXCT010000135">
    <property type="protein sequence ID" value="CAI3974440.1"/>
    <property type="molecule type" value="Genomic_DNA"/>
</dbReference>
<sequence>MDGSVDSNQAQPLVTVGSLYRLGRKLGSGSFGKIYYAINSQNGQEVAVKTEEQSGRHPMLLYEAKLLKHLEGGQGIAHVHYSGSEGGFNVMVMDLLGPSLEDLFSSCQRKFSVKSLMQLADQMITRLEYLHSKDFIHRDLKPDNFTIGLGSASNLVYLIDFGLAKRFCDSKGKHNPICQRKSLTGTARYASVNAHKGLEQSRRDDMEALGYILLYFSRGVLPWQGLQAETKEKKYQKIMEVKQSTSLETLCDGAPVPLATYVKYCQSLDFTERPDYSFLKRLFKDYMKDAGMQHDNVFEWSEREVGVRFTASEGGVRQRRSRRGASGREVSNSAAFQTEGRTSIRTFSRFTSPRDTKEFVTDGKGSTPPFPGAKGDEKTRSRPGLCLTFGQKWRSIELCRSDRIIRNEESKARRDQPKKSLSSAVQVPQGQELQDWTLHQVTIAGHGCVRGNLTIGSVRQLGSDHGAGDDNAMLSRESVPLHDEIPVFAELAAIRVSNEKVEPWQDDLYMPAIVRPQSRQPPQPPSRHLDHHVAWHGASEELARKTLLGSADMRLWVVQQDPVVVAAPETPVSPSSPSKLLYNLSSALDKADCSAISEGEADTMKADVVISIAKRKQRVKAFLCHKHILSRASLTLRYRIKTAEAALQAKGLRPLPQFEPREEAAEGRQKERAQKVARPPRKFQPQKLRVSRPSILEFKLSIREDPSAFADILALLYGMPLKVTHGEMKRWCTKRWWPALALSKELQLPDIEAGLRKMILDLPNQVPLDMTWALLSLAHAHNLKEETHHCSEVLARHSAKCRLATLPVLHALHVDALTHLLCSDAWIVSMEAELFSPLQTWLKGQPWVNWAKRDRDKEKVVAPPEVFAASAKWGIRWGHVHAKLMEKLMSNSIVPETLASDIDRWRSSAGVVLPPLPLEFAQDDRRSSQKEAEKSLLDSPRRGSSRKERKKTRNIEDLKQGPSSDDQTSGAERAVSQSRSRIFCTNLA</sequence>
<feature type="compositionally biased region" description="Polar residues" evidence="6">
    <location>
        <begin position="961"/>
        <end position="980"/>
    </location>
</feature>
<organism evidence="8">
    <name type="scientific">Cladocopium goreaui</name>
    <dbReference type="NCBI Taxonomy" id="2562237"/>
    <lineage>
        <taxon>Eukaryota</taxon>
        <taxon>Sar</taxon>
        <taxon>Alveolata</taxon>
        <taxon>Dinophyceae</taxon>
        <taxon>Suessiales</taxon>
        <taxon>Symbiodiniaceae</taxon>
        <taxon>Cladocopium</taxon>
    </lineage>
</organism>
<evidence type="ECO:0000256" key="2">
    <source>
        <dbReference type="ARBA" id="ARBA00022741"/>
    </source>
</evidence>
<dbReference type="Proteomes" id="UP001152797">
    <property type="component" value="Unassembled WGS sequence"/>
</dbReference>
<dbReference type="FunFam" id="1.10.510.10:FF:000596">
    <property type="entry name" value="CK1 family protein kinase"/>
    <property type="match status" value="1"/>
</dbReference>
<dbReference type="EMBL" id="CAMXCT030000135">
    <property type="protein sequence ID" value="CAL4761752.1"/>
    <property type="molecule type" value="Genomic_DNA"/>
</dbReference>
<accession>A0A9P1BKQ8</accession>
<protein>
    <recommendedName>
        <fullName evidence="4">Casein kinase I</fullName>
        <ecNumber evidence="1">2.7.11.1</ecNumber>
    </recommendedName>
</protein>
<reference evidence="8" key="1">
    <citation type="submission" date="2022-10" db="EMBL/GenBank/DDBJ databases">
        <authorList>
            <person name="Chen Y."/>
            <person name="Dougan E. K."/>
            <person name="Chan C."/>
            <person name="Rhodes N."/>
            <person name="Thang M."/>
        </authorList>
    </citation>
    <scope>NUCLEOTIDE SEQUENCE</scope>
</reference>